<accession>A0ACC1TAW0</accession>
<comment type="caution">
    <text evidence="1">The sequence shown here is derived from an EMBL/GenBank/DDBJ whole genome shotgun (WGS) entry which is preliminary data.</text>
</comment>
<keyword evidence="2" id="KW-1185">Reference proteome</keyword>
<dbReference type="Proteomes" id="UP001148662">
    <property type="component" value="Unassembled WGS sequence"/>
</dbReference>
<evidence type="ECO:0000313" key="1">
    <source>
        <dbReference type="EMBL" id="KAJ3557088.1"/>
    </source>
</evidence>
<organism evidence="1 2">
    <name type="scientific">Phlebia brevispora</name>
    <dbReference type="NCBI Taxonomy" id="194682"/>
    <lineage>
        <taxon>Eukaryota</taxon>
        <taxon>Fungi</taxon>
        <taxon>Dikarya</taxon>
        <taxon>Basidiomycota</taxon>
        <taxon>Agaricomycotina</taxon>
        <taxon>Agaricomycetes</taxon>
        <taxon>Polyporales</taxon>
        <taxon>Meruliaceae</taxon>
        <taxon>Phlebia</taxon>
    </lineage>
</organism>
<reference evidence="1" key="1">
    <citation type="submission" date="2022-07" db="EMBL/GenBank/DDBJ databases">
        <title>Genome Sequence of Phlebia brevispora.</title>
        <authorList>
            <person name="Buettner E."/>
        </authorList>
    </citation>
    <scope>NUCLEOTIDE SEQUENCE</scope>
    <source>
        <strain evidence="1">MPL23</strain>
    </source>
</reference>
<gene>
    <name evidence="1" type="ORF">NM688_g1656</name>
</gene>
<evidence type="ECO:0000313" key="2">
    <source>
        <dbReference type="Proteomes" id="UP001148662"/>
    </source>
</evidence>
<name>A0ACC1TAW0_9APHY</name>
<protein>
    <submittedName>
        <fullName evidence="1">Uncharacterized protein</fullName>
    </submittedName>
</protein>
<dbReference type="EMBL" id="JANHOG010000185">
    <property type="protein sequence ID" value="KAJ3557088.1"/>
    <property type="molecule type" value="Genomic_DNA"/>
</dbReference>
<proteinExistence type="predicted"/>
<sequence>MKVVNTFHQPSSVTASVKCTLSADSPFGHLVVAKVSRIEVSSIRAEGLKHECSLDIWGRIVSMRAVASEDPDLSNILVLTDHPDPRVILLEYIVKEGQATLECTWSSSLYDRATRHAEFFTDIVVSPSKDVAVVSCYIGKLKVLQFADGEVKSDFEVLLPEMNVYALSILHSDTDGVHTLAILHMDHSQRLQLVARDLDVSSQDLSFSLSPVLPNSVLPANTFPDIDNPLLLISVPSFLIESDEEEDECRGGVLVLGGRKILFYEVASVDRQKRQKNKDKRQSKRKASGNDKQLETARQKDKERDTKKVKPRMSVKWPWGEVTACCPANEEMRRFFIGDMYGRLAMLVLTEKPELVLIPLGEVSPPTTISYLSNQVLYIGSHMGDPQIVQIHATAQTAIDTDTLPLPPGMTTVSSKELADESEDVEMEDATDKQDRKGKIVRTKGSFVEVLEKYPNIAPIMDAVLADTDGSGQPQIVTCSGGSSTGSINVVRTGADFQELAVLNGIPNATNVWPIRPHYDSPTHTHVLVSTLRESLLFKLDGRNTATQPDPESASFVLSEPTLALANVRKRAVINGKSTYADSPYIVQVTAHAVTLVEYDPALHTFHRTGNAWTPEQHNSTWKGREIVAASLNPSQIVIGLSGNVGFTGGAVAVLNLDDKGNLSFIQSREFTRSEISALSCATLDPMKNWSLHVAVAFWDTNTIRLLSLDPKIRLQDIGDVHKFPNLPSLPRSLLLHNFGMGNRPKDPDYNPYVVAGLADGSVACFTLKDNELKDMKLFPLGTAPVSLTPCDIDGKRAVFANGSRSSVLYWDKQRLRQSHVMVKNVTAGASLNTEVFPSCQILSTPSSLIIGQIRGVDKMQIRSVSLGYDNPRRIAYKSEYNVFGVACTRPTPNRVGDAITSRNSFALYDASKFDRLSEFVCDADEEVTAVHSSDGSHFWVGTVRHQIGDVEPSAGRLLLFSLEAGGPVVRGERVRALNLNLVASQDAEGCVYMIDETESAIVAAVNTSVDLYRIVYDGPGTRDMPNPPHLVRVGRWNHNYFVTSLAVRGDNVIVGDAISSVSVVKVEGIEIKTVARHYGPMWPVAVGSVKNNGIIGANADCNLFTFSISQQSNRKVLQLDGNFYLGDLVNKFIPGGLSTQDEHETRVFEPEQLFFTSSGRIGVIHHVNSQVAMTLTALQNNMSDIIVGPGEVVHSKWRTPTNSRGRTDAEQAIGFLDGDFLEHFLTYQQPDELLKGKNPVNRLMKTRQEIETILEKLQSLH</sequence>